<dbReference type="EMBL" id="CP090169">
    <property type="protein sequence ID" value="UJO20166.1"/>
    <property type="molecule type" value="Genomic_DNA"/>
</dbReference>
<gene>
    <name evidence="1" type="ORF">CLAFUR5_10402</name>
</gene>
<protein>
    <submittedName>
        <fullName evidence="1">Uncharacterized protein</fullName>
    </submittedName>
</protein>
<keyword evidence="2" id="KW-1185">Reference proteome</keyword>
<evidence type="ECO:0000313" key="1">
    <source>
        <dbReference type="EMBL" id="UJO20166.1"/>
    </source>
</evidence>
<dbReference type="OrthoDB" id="3645509at2759"/>
<dbReference type="RefSeq" id="XP_047764532.1">
    <property type="nucleotide sequence ID" value="XM_047909550.1"/>
</dbReference>
<proteinExistence type="predicted"/>
<dbReference type="KEGG" id="ffu:CLAFUR5_10402"/>
<accession>A0A9Q8PCS9</accession>
<name>A0A9Q8PCS9_PASFU</name>
<evidence type="ECO:0000313" key="2">
    <source>
        <dbReference type="Proteomes" id="UP000756132"/>
    </source>
</evidence>
<dbReference type="Proteomes" id="UP000756132">
    <property type="component" value="Chromosome 7"/>
</dbReference>
<organism evidence="1 2">
    <name type="scientific">Passalora fulva</name>
    <name type="common">Tomato leaf mold</name>
    <name type="synonym">Cladosporium fulvum</name>
    <dbReference type="NCBI Taxonomy" id="5499"/>
    <lineage>
        <taxon>Eukaryota</taxon>
        <taxon>Fungi</taxon>
        <taxon>Dikarya</taxon>
        <taxon>Ascomycota</taxon>
        <taxon>Pezizomycotina</taxon>
        <taxon>Dothideomycetes</taxon>
        <taxon>Dothideomycetidae</taxon>
        <taxon>Mycosphaerellales</taxon>
        <taxon>Mycosphaerellaceae</taxon>
        <taxon>Fulvia</taxon>
    </lineage>
</organism>
<reference evidence="1" key="1">
    <citation type="submission" date="2021-12" db="EMBL/GenBank/DDBJ databases">
        <authorList>
            <person name="Zaccaron A."/>
            <person name="Stergiopoulos I."/>
        </authorList>
    </citation>
    <scope>NUCLEOTIDE SEQUENCE</scope>
    <source>
        <strain evidence="1">Race5_Kim</strain>
    </source>
</reference>
<dbReference type="GeneID" id="71990280"/>
<reference evidence="1" key="2">
    <citation type="journal article" date="2022" name="Microb. Genom.">
        <title>A chromosome-scale genome assembly of the tomato pathogen Cladosporium fulvum reveals a compartmentalized genome architecture and the presence of a dispensable chromosome.</title>
        <authorList>
            <person name="Zaccaron A.Z."/>
            <person name="Chen L.H."/>
            <person name="Samaras A."/>
            <person name="Stergiopoulos I."/>
        </authorList>
    </citation>
    <scope>NUCLEOTIDE SEQUENCE</scope>
    <source>
        <strain evidence="1">Race5_Kim</strain>
    </source>
</reference>
<dbReference type="AlphaFoldDB" id="A0A9Q8PCS9"/>
<sequence length="160" mass="18876">MPILHKALRRSLIFFSALIGSSNRKSVTMDSKDSQNPKECRLLKLPPELRLIIYEMVFADFQLNDKTCYRDKIKRPYLLHTCTAIREEALEIYLKRLPEILIEKREERDQVEVGSQLPAEISHLHRILIRLSLARDWTKYSKAIEEELEWWRARGGEPTA</sequence>